<gene>
    <name evidence="2" type="ORF">IC007_1832</name>
</gene>
<evidence type="ECO:0000313" key="3">
    <source>
        <dbReference type="Proteomes" id="UP000325030"/>
    </source>
</evidence>
<organism evidence="2 3">
    <name type="scientific">Sulfuracidifex tepidarius</name>
    <dbReference type="NCBI Taxonomy" id="1294262"/>
    <lineage>
        <taxon>Archaea</taxon>
        <taxon>Thermoproteota</taxon>
        <taxon>Thermoprotei</taxon>
        <taxon>Sulfolobales</taxon>
        <taxon>Sulfolobaceae</taxon>
        <taxon>Sulfuracidifex</taxon>
    </lineage>
</organism>
<dbReference type="AlphaFoldDB" id="A0A510E4A0"/>
<keyword evidence="1" id="KW-0175">Coiled coil</keyword>
<feature type="coiled-coil region" evidence="1">
    <location>
        <begin position="113"/>
        <end position="143"/>
    </location>
</feature>
<dbReference type="EMBL" id="AP018930">
    <property type="protein sequence ID" value="BBG27287.1"/>
    <property type="molecule type" value="Genomic_DNA"/>
</dbReference>
<evidence type="ECO:0000313" key="2">
    <source>
        <dbReference type="EMBL" id="BBG27287.1"/>
    </source>
</evidence>
<name>A0A510E4A0_9CREN</name>
<sequence>MIFLFKINLPTLNVESNIYITLHSTDNVESGKMSTLQVSKKNSPVSHTGNKDLFSRVVESLSLEAREVLANEFYEELKEIRSRQAASQLARGRKHMSNETIMELISRSSSARKRVLELAKEEAEKVLQAIEAIEEDVQEGQEDPEG</sequence>
<dbReference type="GeneID" id="41718173"/>
<dbReference type="Proteomes" id="UP000325030">
    <property type="component" value="Chromosome"/>
</dbReference>
<accession>A0A510E4A0</accession>
<evidence type="ECO:0000256" key="1">
    <source>
        <dbReference type="SAM" id="Coils"/>
    </source>
</evidence>
<proteinExistence type="predicted"/>
<reference evidence="3" key="1">
    <citation type="submission" date="2018-09" db="EMBL/GenBank/DDBJ databases">
        <title>Complete Genome Sequencing of Sulfolobus sp. JCM 16834.</title>
        <authorList>
            <person name="Kato S."/>
            <person name="Itoh T."/>
            <person name="Ohkuma M."/>
        </authorList>
    </citation>
    <scope>NUCLEOTIDE SEQUENCE [LARGE SCALE GENOMIC DNA]</scope>
    <source>
        <strain evidence="3">IC-007</strain>
    </source>
</reference>
<protein>
    <submittedName>
        <fullName evidence="2">Uncharacterized protein</fullName>
    </submittedName>
</protein>
<dbReference type="RefSeq" id="WP_149564876.1">
    <property type="nucleotide sequence ID" value="NZ_AP018930.1"/>
</dbReference>